<reference evidence="2 3" key="1">
    <citation type="submission" date="2019-03" db="EMBL/GenBank/DDBJ databases">
        <title>First draft genome of Liparis tanakae, snailfish: a comprehensive survey of snailfish specific genes.</title>
        <authorList>
            <person name="Kim W."/>
            <person name="Song I."/>
            <person name="Jeong J.-H."/>
            <person name="Kim D."/>
            <person name="Kim S."/>
            <person name="Ryu S."/>
            <person name="Song J.Y."/>
            <person name="Lee S.K."/>
        </authorList>
    </citation>
    <scope>NUCLEOTIDE SEQUENCE [LARGE SCALE GENOMIC DNA]</scope>
    <source>
        <tissue evidence="2">Muscle</tissue>
    </source>
</reference>
<name>A0A4Z2GWK2_9TELE</name>
<protein>
    <submittedName>
        <fullName evidence="2">Uncharacterized protein</fullName>
    </submittedName>
</protein>
<dbReference type="AlphaFoldDB" id="A0A4Z2GWK2"/>
<feature type="region of interest" description="Disordered" evidence="1">
    <location>
        <begin position="62"/>
        <end position="93"/>
    </location>
</feature>
<dbReference type="Proteomes" id="UP000314294">
    <property type="component" value="Unassembled WGS sequence"/>
</dbReference>
<feature type="compositionally biased region" description="Basic and acidic residues" evidence="1">
    <location>
        <begin position="73"/>
        <end position="93"/>
    </location>
</feature>
<gene>
    <name evidence="2" type="ORF">EYF80_032123</name>
</gene>
<evidence type="ECO:0000256" key="1">
    <source>
        <dbReference type="SAM" id="MobiDB-lite"/>
    </source>
</evidence>
<organism evidence="2 3">
    <name type="scientific">Liparis tanakae</name>
    <name type="common">Tanaka's snailfish</name>
    <dbReference type="NCBI Taxonomy" id="230148"/>
    <lineage>
        <taxon>Eukaryota</taxon>
        <taxon>Metazoa</taxon>
        <taxon>Chordata</taxon>
        <taxon>Craniata</taxon>
        <taxon>Vertebrata</taxon>
        <taxon>Euteleostomi</taxon>
        <taxon>Actinopterygii</taxon>
        <taxon>Neopterygii</taxon>
        <taxon>Teleostei</taxon>
        <taxon>Neoteleostei</taxon>
        <taxon>Acanthomorphata</taxon>
        <taxon>Eupercaria</taxon>
        <taxon>Perciformes</taxon>
        <taxon>Cottioidei</taxon>
        <taxon>Cottales</taxon>
        <taxon>Liparidae</taxon>
        <taxon>Liparis</taxon>
    </lineage>
</organism>
<dbReference type="EMBL" id="SRLO01000399">
    <property type="protein sequence ID" value="TNN57661.1"/>
    <property type="molecule type" value="Genomic_DNA"/>
</dbReference>
<keyword evidence="3" id="KW-1185">Reference proteome</keyword>
<comment type="caution">
    <text evidence="2">The sequence shown here is derived from an EMBL/GenBank/DDBJ whole genome shotgun (WGS) entry which is preliminary data.</text>
</comment>
<accession>A0A4Z2GWK2</accession>
<proteinExistence type="predicted"/>
<evidence type="ECO:0000313" key="2">
    <source>
        <dbReference type="EMBL" id="TNN57661.1"/>
    </source>
</evidence>
<evidence type="ECO:0000313" key="3">
    <source>
        <dbReference type="Proteomes" id="UP000314294"/>
    </source>
</evidence>
<sequence length="131" mass="15082">MEKVWKKGANRHLGKHQWDEQREAVVLASLRVQPLVRLVLLELPERETRAGLVLPRALTLRWGGIQSPTGGPRRGEEEEKQGGGEHKGSGGRTEKRLLGCYWLIRSPFLWRSHLLREARFTLPPLSRAFRF</sequence>